<comment type="caution">
    <text evidence="2">The sequence shown here is derived from an EMBL/GenBank/DDBJ whole genome shotgun (WGS) entry which is preliminary data.</text>
</comment>
<sequence>RLRLSRPIARRGASQCGSCQWKRRKRRRVRRARAGSVAPTLFPSPSSPLLFFSLLLSSSSSSPSRPGGAPASRPPGRPAAMAYASSAERATEYLASRLLQEGWVAEHRDVAFYFKAPMAFLEAGDAEMAEMALDIAAGYVDSGGAGSKNEAYAGDYPHYPWMWLCWAAVRLDREELARNCWGRLYSFVHPVTCAGLVGVPYSAAPSAVALSLASRPLKGDLFATAEVAKAALLLGRRGVATQAGDAMVRALDANKEHMEAGEFFLRWSCHRAEDRDGPAHMAVELLVGEKDAFHCVQKGAPGQLYFLLAFPAMALLELHHTTGSEGYREAALRVLDFLRGCAGVFESPMAHKVARAAAMAGDAETARRIADFLVSQQRETGCYQEDPEAMDSIDQTAEIAVWLL</sequence>
<dbReference type="InterPro" id="IPR008930">
    <property type="entry name" value="Terpenoid_cyclase/PrenylTrfase"/>
</dbReference>
<feature type="compositionally biased region" description="Low complexity" evidence="1">
    <location>
        <begin position="60"/>
        <end position="71"/>
    </location>
</feature>
<reference evidence="2" key="1">
    <citation type="submission" date="2023-10" db="EMBL/GenBank/DDBJ databases">
        <authorList>
            <person name="Chen Y."/>
            <person name="Shah S."/>
            <person name="Dougan E. K."/>
            <person name="Thang M."/>
            <person name="Chan C."/>
        </authorList>
    </citation>
    <scope>NUCLEOTIDE SEQUENCE [LARGE SCALE GENOMIC DNA]</scope>
</reference>
<evidence type="ECO:0000313" key="2">
    <source>
        <dbReference type="EMBL" id="CAK0885105.1"/>
    </source>
</evidence>
<feature type="region of interest" description="Disordered" evidence="1">
    <location>
        <begin position="60"/>
        <end position="80"/>
    </location>
</feature>
<dbReference type="Proteomes" id="UP001189429">
    <property type="component" value="Unassembled WGS sequence"/>
</dbReference>
<dbReference type="EMBL" id="CAUYUJ010018625">
    <property type="protein sequence ID" value="CAK0885105.1"/>
    <property type="molecule type" value="Genomic_DNA"/>
</dbReference>
<gene>
    <name evidence="2" type="ORF">PCOR1329_LOCUS66812</name>
</gene>
<organism evidence="2 3">
    <name type="scientific">Prorocentrum cordatum</name>
    <dbReference type="NCBI Taxonomy" id="2364126"/>
    <lineage>
        <taxon>Eukaryota</taxon>
        <taxon>Sar</taxon>
        <taxon>Alveolata</taxon>
        <taxon>Dinophyceae</taxon>
        <taxon>Prorocentrales</taxon>
        <taxon>Prorocentraceae</taxon>
        <taxon>Prorocentrum</taxon>
    </lineage>
</organism>
<dbReference type="SUPFAM" id="SSF48239">
    <property type="entry name" value="Terpenoid cyclases/Protein prenyltransferases"/>
    <property type="match status" value="1"/>
</dbReference>
<proteinExistence type="predicted"/>
<feature type="non-terminal residue" evidence="2">
    <location>
        <position position="1"/>
    </location>
</feature>
<protein>
    <submittedName>
        <fullName evidence="2">Uncharacterized protein</fullName>
    </submittedName>
</protein>
<evidence type="ECO:0000256" key="1">
    <source>
        <dbReference type="SAM" id="MobiDB-lite"/>
    </source>
</evidence>
<name>A0ABN9WIY3_9DINO</name>
<feature type="non-terminal residue" evidence="2">
    <location>
        <position position="404"/>
    </location>
</feature>
<evidence type="ECO:0000313" key="3">
    <source>
        <dbReference type="Proteomes" id="UP001189429"/>
    </source>
</evidence>
<keyword evidence="3" id="KW-1185">Reference proteome</keyword>
<accession>A0ABN9WIY3</accession>